<comment type="caution">
    <text evidence="3">The sequence shown here is derived from an EMBL/GenBank/DDBJ whole genome shotgun (WGS) entry which is preliminary data.</text>
</comment>
<evidence type="ECO:0000313" key="3">
    <source>
        <dbReference type="EMBL" id="RLQ98029.1"/>
    </source>
</evidence>
<name>A0A3L7K6V3_9BACI</name>
<dbReference type="RefSeq" id="WP_121678719.1">
    <property type="nucleotide sequence ID" value="NZ_RCVZ01000001.1"/>
</dbReference>
<feature type="domain" description="LiaI-LiaF-like transmembrane region" evidence="2">
    <location>
        <begin position="6"/>
        <end position="47"/>
    </location>
</feature>
<proteinExistence type="predicted"/>
<gene>
    <name evidence="3" type="ORF">D9X91_01175</name>
</gene>
<dbReference type="AlphaFoldDB" id="A0A3L7K6V3"/>
<dbReference type="InterPro" id="IPR043726">
    <property type="entry name" value="LiaI-LiaF-like_TM1"/>
</dbReference>
<feature type="transmembrane region" description="Helical" evidence="1">
    <location>
        <begin position="110"/>
        <end position="133"/>
    </location>
</feature>
<sequence>MKNQKVFPGIILIGFGVYFYLQQSNMEVFKEFYTWPTLLMIVGLAFLGQGYWAKEYEAILPGVILVGFGLHFHVVNKLAIWPDHIGTFILIIALGFLLRYQKTGNGLFQGILFLLLAVLLLFYDKVISWFGLLENKVNIAWQLWPILLIIIGIYMIFIKKK</sequence>
<feature type="transmembrane region" description="Helical" evidence="1">
    <location>
        <begin position="78"/>
        <end position="98"/>
    </location>
</feature>
<dbReference type="Proteomes" id="UP000276770">
    <property type="component" value="Unassembled WGS sequence"/>
</dbReference>
<reference evidence="3 4" key="1">
    <citation type="submission" date="2018-10" db="EMBL/GenBank/DDBJ databases">
        <title>Falsibacillus sp. genome draft.</title>
        <authorList>
            <person name="Shi S."/>
        </authorList>
    </citation>
    <scope>NUCLEOTIDE SEQUENCE [LARGE SCALE GENOMIC DNA]</scope>
    <source>
        <strain evidence="3 4">GY 10110</strain>
    </source>
</reference>
<evidence type="ECO:0000259" key="2">
    <source>
        <dbReference type="Pfam" id="PF18917"/>
    </source>
</evidence>
<evidence type="ECO:0000256" key="1">
    <source>
        <dbReference type="SAM" id="Phobius"/>
    </source>
</evidence>
<feature type="transmembrane region" description="Helical" evidence="1">
    <location>
        <begin position="33"/>
        <end position="52"/>
    </location>
</feature>
<dbReference type="Pfam" id="PF18917">
    <property type="entry name" value="LiaI-LiaF-like_TM1"/>
    <property type="match status" value="1"/>
</dbReference>
<organism evidence="3 4">
    <name type="scientific">Falsibacillus albus</name>
    <dbReference type="NCBI Taxonomy" id="2478915"/>
    <lineage>
        <taxon>Bacteria</taxon>
        <taxon>Bacillati</taxon>
        <taxon>Bacillota</taxon>
        <taxon>Bacilli</taxon>
        <taxon>Bacillales</taxon>
        <taxon>Bacillaceae</taxon>
        <taxon>Falsibacillus</taxon>
    </lineage>
</organism>
<protein>
    <recommendedName>
        <fullName evidence="2">LiaI-LiaF-like transmembrane region domain-containing protein</fullName>
    </recommendedName>
</protein>
<evidence type="ECO:0000313" key="4">
    <source>
        <dbReference type="Proteomes" id="UP000276770"/>
    </source>
</evidence>
<keyword evidence="1" id="KW-1133">Transmembrane helix</keyword>
<keyword evidence="1" id="KW-0472">Membrane</keyword>
<feature type="transmembrane region" description="Helical" evidence="1">
    <location>
        <begin position="6"/>
        <end position="21"/>
    </location>
</feature>
<accession>A0A3L7K6V3</accession>
<dbReference type="EMBL" id="RCVZ01000001">
    <property type="protein sequence ID" value="RLQ98029.1"/>
    <property type="molecule type" value="Genomic_DNA"/>
</dbReference>
<feature type="transmembrane region" description="Helical" evidence="1">
    <location>
        <begin position="139"/>
        <end position="158"/>
    </location>
</feature>
<keyword evidence="1" id="KW-0812">Transmembrane</keyword>
<dbReference type="OrthoDB" id="2989824at2"/>
<keyword evidence="4" id="KW-1185">Reference proteome</keyword>